<keyword evidence="1" id="KW-1133">Transmembrane helix</keyword>
<dbReference type="AlphaFoldDB" id="A1CGI1"/>
<organism evidence="2 3">
    <name type="scientific">Aspergillus clavatus (strain ATCC 1007 / CBS 513.65 / DSM 816 / NCTC 3887 / NRRL 1 / QM 1276 / 107)</name>
    <dbReference type="NCBI Taxonomy" id="344612"/>
    <lineage>
        <taxon>Eukaryota</taxon>
        <taxon>Fungi</taxon>
        <taxon>Dikarya</taxon>
        <taxon>Ascomycota</taxon>
        <taxon>Pezizomycotina</taxon>
        <taxon>Eurotiomycetes</taxon>
        <taxon>Eurotiomycetidae</taxon>
        <taxon>Eurotiales</taxon>
        <taxon>Aspergillaceae</taxon>
        <taxon>Aspergillus</taxon>
        <taxon>Aspergillus subgen. Fumigati</taxon>
    </lineage>
</organism>
<dbReference type="RefSeq" id="XP_001272487.1">
    <property type="nucleotide sequence ID" value="XM_001272486.1"/>
</dbReference>
<reference evidence="2 3" key="1">
    <citation type="journal article" date="2008" name="PLoS Genet.">
        <title>Genomic islands in the pathogenic filamentous fungus Aspergillus fumigatus.</title>
        <authorList>
            <person name="Fedorova N.D."/>
            <person name="Khaldi N."/>
            <person name="Joardar V.S."/>
            <person name="Maiti R."/>
            <person name="Amedeo P."/>
            <person name="Anderson M.J."/>
            <person name="Crabtree J."/>
            <person name="Silva J.C."/>
            <person name="Badger J.H."/>
            <person name="Albarraq A."/>
            <person name="Angiuoli S."/>
            <person name="Bussey H."/>
            <person name="Bowyer P."/>
            <person name="Cotty P.J."/>
            <person name="Dyer P.S."/>
            <person name="Egan A."/>
            <person name="Galens K."/>
            <person name="Fraser-Liggett C.M."/>
            <person name="Haas B.J."/>
            <person name="Inman J.M."/>
            <person name="Kent R."/>
            <person name="Lemieux S."/>
            <person name="Malavazi I."/>
            <person name="Orvis J."/>
            <person name="Roemer T."/>
            <person name="Ronning C.M."/>
            <person name="Sundaram J.P."/>
            <person name="Sutton G."/>
            <person name="Turner G."/>
            <person name="Venter J.C."/>
            <person name="White O.R."/>
            <person name="Whitty B.R."/>
            <person name="Youngman P."/>
            <person name="Wolfe K.H."/>
            <person name="Goldman G.H."/>
            <person name="Wortman J.R."/>
            <person name="Jiang B."/>
            <person name="Denning D.W."/>
            <person name="Nierman W.C."/>
        </authorList>
    </citation>
    <scope>NUCLEOTIDE SEQUENCE [LARGE SCALE GENOMIC DNA]</scope>
    <source>
        <strain evidence="3">ATCC 1007 / CBS 513.65 / DSM 816 / NCTC 3887 / NRRL 1</strain>
    </source>
</reference>
<proteinExistence type="predicted"/>
<feature type="transmembrane region" description="Helical" evidence="1">
    <location>
        <begin position="27"/>
        <end position="45"/>
    </location>
</feature>
<keyword evidence="1" id="KW-0812">Transmembrane</keyword>
<feature type="transmembrane region" description="Helical" evidence="1">
    <location>
        <begin position="113"/>
        <end position="136"/>
    </location>
</feature>
<protein>
    <submittedName>
        <fullName evidence="2">Uncharacterized protein</fullName>
    </submittedName>
</protein>
<feature type="transmembrane region" description="Helical" evidence="1">
    <location>
        <begin position="75"/>
        <end position="101"/>
    </location>
</feature>
<accession>A1CGI1</accession>
<name>A1CGI1_ASPCL</name>
<dbReference type="HOGENOM" id="CLU_1034306_0_0_1"/>
<dbReference type="EMBL" id="DS027053">
    <property type="protein sequence ID" value="EAW11061.1"/>
    <property type="molecule type" value="Genomic_DNA"/>
</dbReference>
<sequence>MMNAQDAPEPMILTSLLDALIDFRHNWPLAILSLAIVAFWTYKAIECNDHYSRVSAVRNPLTQWLEAYFSGRMSLYLVLHLCLMIDEILVASWMFLVLYFWKQRTLDVIDTGLWVRWIAHKLGWMVFVALFLGLALEGMEDGYAASQEYLYMSWHGDAMVVKSCLPPLSGRASQPSCSGDQQTVLAGYTRAMELHTEIKRRPMPVERAENSVERVIVEGSGDMQRGLTPRLLHPHASHTSYRRCSTTRVSTIYVAIQSRQQHDNIVIPL</sequence>
<evidence type="ECO:0000256" key="1">
    <source>
        <dbReference type="SAM" id="Phobius"/>
    </source>
</evidence>
<dbReference type="Proteomes" id="UP000006701">
    <property type="component" value="Unassembled WGS sequence"/>
</dbReference>
<keyword evidence="1" id="KW-0472">Membrane</keyword>
<keyword evidence="3" id="KW-1185">Reference proteome</keyword>
<dbReference type="KEGG" id="act:ACLA_066970"/>
<gene>
    <name evidence="2" type="ORF">ACLA_066970</name>
</gene>
<dbReference type="VEuPathDB" id="FungiDB:ACLA_066970"/>
<evidence type="ECO:0000313" key="3">
    <source>
        <dbReference type="Proteomes" id="UP000006701"/>
    </source>
</evidence>
<dbReference type="GeneID" id="4704538"/>
<evidence type="ECO:0000313" key="2">
    <source>
        <dbReference type="EMBL" id="EAW11061.1"/>
    </source>
</evidence>